<evidence type="ECO:0000256" key="1">
    <source>
        <dbReference type="SAM" id="MobiDB-lite"/>
    </source>
</evidence>
<feature type="compositionally biased region" description="Basic and acidic residues" evidence="1">
    <location>
        <begin position="94"/>
        <end position="110"/>
    </location>
</feature>
<dbReference type="SUPFAM" id="SSF56281">
    <property type="entry name" value="Metallo-hydrolase/oxidoreductase"/>
    <property type="match status" value="1"/>
</dbReference>
<sequence length="629" mass="67159">MVRPAGAERGAEARGVPPDRFRPRAQRQARRIPRPGRCGPPPQPNPRRLVAPQQREADPRPGQEPLPDGQADGGGEPVGEIPETVHRQVGAAGDRPERAGGEEQLGRPDLRQFIGARTGCRRGKQPARQEQRQAPVPLRGARREPAIHGDDGGSLAAVQDPAHRARGVHPEDLRDPQPRGGAFQREGGTRLTERRRHRARAAHHPSHHSWIHGLSLRAAHRPALRPRCGGLPAGAANQKPTAPGRDDARRDPVGLGRHHDHLCRPHAQRLLDDVRRRCRPRRLHRTGRGGARGSGAAEPDALPRPWDPRGAAVHQAKLGPRCDLHAGAHGHGSPPGPAGRRADQRQRDTGDPGDGGRHQRHRAGQPDAGVERDPGRRSAVGAHPDHQLAGGVPRRRSPRGDGVGMGTLTHLFTPPRAVVLASGSAGNALLLEAGAFRLLIDAGLSSDAIERALGDLGAEMRTISAILLTHEHDDHARGAGPLSRAFGLPVMANAATLAAAAAGLAGAAVTPFETTRPFEVGPFEVTAFPVSHDAAEPVGFTFRVGRHRIAVATDLGYADEALDPHLAGAHLVILESNYDLRLLNVSAYPWFVKNRILGPRGHLSNDDAAHALARTAAGRARTVCLVHLS</sequence>
<feature type="region of interest" description="Disordered" evidence="1">
    <location>
        <begin position="1"/>
        <end position="194"/>
    </location>
</feature>
<dbReference type="GO" id="GO:0016787">
    <property type="term" value="F:hydrolase activity"/>
    <property type="evidence" value="ECO:0007669"/>
    <property type="project" value="UniProtKB-KW"/>
</dbReference>
<feature type="non-terminal residue" evidence="3">
    <location>
        <position position="629"/>
    </location>
</feature>
<feature type="compositionally biased region" description="Basic and acidic residues" evidence="1">
    <location>
        <begin position="141"/>
        <end position="151"/>
    </location>
</feature>
<feature type="region of interest" description="Disordered" evidence="1">
    <location>
        <begin position="322"/>
        <end position="399"/>
    </location>
</feature>
<dbReference type="PANTHER" id="PTHR47619:SF1">
    <property type="entry name" value="EXODEOXYRIBONUCLEASE WALJ"/>
    <property type="match status" value="1"/>
</dbReference>
<dbReference type="Pfam" id="PF12706">
    <property type="entry name" value="Lactamase_B_2"/>
    <property type="match status" value="1"/>
</dbReference>
<protein>
    <submittedName>
        <fullName evidence="3">MBL fold metallo-hydrolase</fullName>
    </submittedName>
</protein>
<dbReference type="SMART" id="SM00849">
    <property type="entry name" value="Lactamase_B"/>
    <property type="match status" value="1"/>
</dbReference>
<keyword evidence="3" id="KW-0378">Hydrolase</keyword>
<gene>
    <name evidence="3" type="ORF">E6H04_01850</name>
</gene>
<comment type="caution">
    <text evidence="3">The sequence shown here is derived from an EMBL/GenBank/DDBJ whole genome shotgun (WGS) entry which is preliminary data.</text>
</comment>
<dbReference type="InterPro" id="IPR001279">
    <property type="entry name" value="Metallo-B-lactamas"/>
</dbReference>
<evidence type="ECO:0000313" key="3">
    <source>
        <dbReference type="EMBL" id="TMI84112.1"/>
    </source>
</evidence>
<dbReference type="AlphaFoldDB" id="A0A537JLF0"/>
<feature type="compositionally biased region" description="Basic and acidic residues" evidence="1">
    <location>
        <begin position="9"/>
        <end position="22"/>
    </location>
</feature>
<proteinExistence type="predicted"/>
<feature type="compositionally biased region" description="Basic and acidic residues" evidence="1">
    <location>
        <begin position="340"/>
        <end position="357"/>
    </location>
</feature>
<feature type="compositionally biased region" description="Basic and acidic residues" evidence="1">
    <location>
        <begin position="168"/>
        <end position="177"/>
    </location>
</feature>
<feature type="region of interest" description="Disordered" evidence="1">
    <location>
        <begin position="227"/>
        <end position="261"/>
    </location>
</feature>
<feature type="compositionally biased region" description="Basic residues" evidence="1">
    <location>
        <begin position="23"/>
        <end position="34"/>
    </location>
</feature>
<dbReference type="InterPro" id="IPR036866">
    <property type="entry name" value="RibonucZ/Hydroxyglut_hydro"/>
</dbReference>
<dbReference type="EMBL" id="VBAO01000046">
    <property type="protein sequence ID" value="TMI84112.1"/>
    <property type="molecule type" value="Genomic_DNA"/>
</dbReference>
<name>A0A537JLF0_9BACT</name>
<dbReference type="PANTHER" id="PTHR47619">
    <property type="entry name" value="METALLO-HYDROLASE YYCJ-RELATED"/>
    <property type="match status" value="1"/>
</dbReference>
<feature type="domain" description="Metallo-beta-lactamase" evidence="2">
    <location>
        <begin position="425"/>
        <end position="602"/>
    </location>
</feature>
<organism evidence="3 4">
    <name type="scientific">Candidatus Segetimicrobium genomatis</name>
    <dbReference type="NCBI Taxonomy" id="2569760"/>
    <lineage>
        <taxon>Bacteria</taxon>
        <taxon>Bacillati</taxon>
        <taxon>Candidatus Sysuimicrobiota</taxon>
        <taxon>Candidatus Sysuimicrobiia</taxon>
        <taxon>Candidatus Sysuimicrobiales</taxon>
        <taxon>Candidatus Segetimicrobiaceae</taxon>
        <taxon>Candidatus Segetimicrobium</taxon>
    </lineage>
</organism>
<evidence type="ECO:0000313" key="4">
    <source>
        <dbReference type="Proteomes" id="UP000320048"/>
    </source>
</evidence>
<dbReference type="Proteomes" id="UP000320048">
    <property type="component" value="Unassembled WGS sequence"/>
</dbReference>
<dbReference type="InterPro" id="IPR052533">
    <property type="entry name" value="WalJ/YycJ-like"/>
</dbReference>
<dbReference type="Gene3D" id="3.60.15.10">
    <property type="entry name" value="Ribonuclease Z/Hydroxyacylglutathione hydrolase-like"/>
    <property type="match status" value="1"/>
</dbReference>
<evidence type="ECO:0000259" key="2">
    <source>
        <dbReference type="SMART" id="SM00849"/>
    </source>
</evidence>
<reference evidence="3 4" key="1">
    <citation type="journal article" date="2019" name="Nat. Microbiol.">
        <title>Mediterranean grassland soil C-N compound turnover is dependent on rainfall and depth, and is mediated by genomically divergent microorganisms.</title>
        <authorList>
            <person name="Diamond S."/>
            <person name="Andeer P.F."/>
            <person name="Li Z."/>
            <person name="Crits-Christoph A."/>
            <person name="Burstein D."/>
            <person name="Anantharaman K."/>
            <person name="Lane K.R."/>
            <person name="Thomas B.C."/>
            <person name="Pan C."/>
            <person name="Northen T.R."/>
            <person name="Banfield J.F."/>
        </authorList>
    </citation>
    <scope>NUCLEOTIDE SEQUENCE [LARGE SCALE GENOMIC DNA]</scope>
    <source>
        <strain evidence="3">NP_7</strain>
    </source>
</reference>
<feature type="region of interest" description="Disordered" evidence="1">
    <location>
        <begin position="281"/>
        <end position="309"/>
    </location>
</feature>
<accession>A0A537JLF0</accession>